<dbReference type="PROSITE" id="PS50048">
    <property type="entry name" value="ZN2_CY6_FUNGAL_2"/>
    <property type="match status" value="1"/>
</dbReference>
<dbReference type="Proteomes" id="UP000037122">
    <property type="component" value="Unassembled WGS sequence"/>
</dbReference>
<dbReference type="VEuPathDB" id="FungiDB:CJJ09_000520"/>
<dbReference type="VEuPathDB" id="FungiDB:CJI97_003658"/>
<evidence type="ECO:0000256" key="5">
    <source>
        <dbReference type="ARBA" id="ARBA00023125"/>
    </source>
</evidence>
<dbReference type="InterPro" id="IPR005600">
    <property type="entry name" value="Gal4_dimer_dom"/>
</dbReference>
<dbReference type="VEuPathDB" id="FungiDB:QG37_04753"/>
<evidence type="ECO:0000256" key="3">
    <source>
        <dbReference type="ARBA" id="ARBA00022833"/>
    </source>
</evidence>
<evidence type="ECO:0000256" key="7">
    <source>
        <dbReference type="ARBA" id="ARBA00023159"/>
    </source>
</evidence>
<evidence type="ECO:0000256" key="2">
    <source>
        <dbReference type="ARBA" id="ARBA00022723"/>
    </source>
</evidence>
<dbReference type="PANTHER" id="PTHR47424">
    <property type="entry name" value="REGULATORY PROTEIN GAL4"/>
    <property type="match status" value="1"/>
</dbReference>
<dbReference type="VEuPathDB" id="FungiDB:B9J08_003585"/>
<evidence type="ECO:0000256" key="8">
    <source>
        <dbReference type="ARBA" id="ARBA00023163"/>
    </source>
</evidence>
<dbReference type="AlphaFoldDB" id="A0A0L0NW68"/>
<dbReference type="PROSITE" id="PS00463">
    <property type="entry name" value="ZN2_CY6_FUNGAL_1"/>
    <property type="match status" value="1"/>
</dbReference>
<evidence type="ECO:0000259" key="12">
    <source>
        <dbReference type="PROSITE" id="PS50048"/>
    </source>
</evidence>
<dbReference type="VEuPathDB" id="FungiDB:CJI96_0002118"/>
<dbReference type="VEuPathDB" id="FungiDB:CJJ07_004109"/>
<keyword evidence="4" id="KW-0805">Transcription regulation</keyword>
<keyword evidence="2" id="KW-0479">Metal-binding</keyword>
<accession>A0A0L0NW68</accession>
<dbReference type="EMBL" id="LGST01000032">
    <property type="protein sequence ID" value="KND98402.1"/>
    <property type="molecule type" value="Genomic_DNA"/>
</dbReference>
<evidence type="ECO:0000313" key="14">
    <source>
        <dbReference type="Proteomes" id="UP000037122"/>
    </source>
</evidence>
<dbReference type="Pfam" id="PF00172">
    <property type="entry name" value="Zn_clus"/>
    <property type="match status" value="1"/>
</dbReference>
<comment type="subcellular location">
    <subcellularLocation>
        <location evidence="1">Nucleus</location>
    </subcellularLocation>
</comment>
<keyword evidence="10" id="KW-0119">Carbohydrate metabolism</keyword>
<keyword evidence="3" id="KW-0862">Zinc</keyword>
<feature type="compositionally biased region" description="Polar residues" evidence="11">
    <location>
        <begin position="155"/>
        <end position="172"/>
    </location>
</feature>
<dbReference type="SUPFAM" id="SSF57701">
    <property type="entry name" value="Zn2/Cys6 DNA-binding domain"/>
    <property type="match status" value="1"/>
</dbReference>
<feature type="region of interest" description="Disordered" evidence="11">
    <location>
        <begin position="151"/>
        <end position="202"/>
    </location>
</feature>
<keyword evidence="9" id="KW-0539">Nucleus</keyword>
<dbReference type="GO" id="GO:0006012">
    <property type="term" value="P:galactose metabolic process"/>
    <property type="evidence" value="ECO:0007669"/>
    <property type="project" value="UniProtKB-KW"/>
</dbReference>
<feature type="domain" description="Zn(2)-C6 fungal-type" evidence="12">
    <location>
        <begin position="61"/>
        <end position="91"/>
    </location>
</feature>
<keyword evidence="8" id="KW-0804">Transcription</keyword>
<dbReference type="Pfam" id="PF03902">
    <property type="entry name" value="Gal4_dimer"/>
    <property type="match status" value="1"/>
</dbReference>
<feature type="compositionally biased region" description="Polar residues" evidence="11">
    <location>
        <begin position="179"/>
        <end position="197"/>
    </location>
</feature>
<dbReference type="GO" id="GO:0000978">
    <property type="term" value="F:RNA polymerase II cis-regulatory region sequence-specific DNA binding"/>
    <property type="evidence" value="ECO:0007669"/>
    <property type="project" value="TreeGrafter"/>
</dbReference>
<organism evidence="13 14">
    <name type="scientific">Candidozyma auris</name>
    <name type="common">Yeast</name>
    <name type="synonym">Candida auris</name>
    <dbReference type="NCBI Taxonomy" id="498019"/>
    <lineage>
        <taxon>Eukaryota</taxon>
        <taxon>Fungi</taxon>
        <taxon>Dikarya</taxon>
        <taxon>Ascomycota</taxon>
        <taxon>Saccharomycotina</taxon>
        <taxon>Pichiomycetes</taxon>
        <taxon>Metschnikowiaceae</taxon>
        <taxon>Candidozyma</taxon>
    </lineage>
</organism>
<gene>
    <name evidence="13" type="ORF">QG37_04753</name>
</gene>
<dbReference type="GO" id="GO:0000435">
    <property type="term" value="P:positive regulation of transcription from RNA polymerase II promoter by galactose"/>
    <property type="evidence" value="ECO:0007669"/>
    <property type="project" value="TreeGrafter"/>
</dbReference>
<dbReference type="SMART" id="SM00066">
    <property type="entry name" value="GAL4"/>
    <property type="match status" value="1"/>
</dbReference>
<dbReference type="InterPro" id="IPR036864">
    <property type="entry name" value="Zn2-C6_fun-type_DNA-bd_sf"/>
</dbReference>
<feature type="region of interest" description="Disordered" evidence="11">
    <location>
        <begin position="15"/>
        <end position="52"/>
    </location>
</feature>
<keyword evidence="7" id="KW-0010">Activator</keyword>
<sequence>MSVKVEPQTVSLTLTNAEIGPTLPASDPSECSEKVKEEETSNYLKDISPESDSSSVAIEQACDSCRKRKLKCSKEYPKCSKCKQHNWCCSYLPKTVRSPLTRRHLTEVENKLELATKMLRIILPSDVDLDKLMDSKDYAAQLRSIKERLGAGVSATRSAPASVSESAEQSAPESIAPSAAQSPSNSVFSNDGSTSTHQVEDTDFTYDKEKIKREIIDDFTLNNIPTYPRPTQRHQSEFVAPNAIKQLGSLSLSDTTQTHSLTSPSSLLSLNSYGQYDYEDDVSTFSEPCFKKQKLLEGPLSPEYTSIFNEVISDDF</sequence>
<evidence type="ECO:0000256" key="1">
    <source>
        <dbReference type="ARBA" id="ARBA00004123"/>
    </source>
</evidence>
<comment type="caution">
    <text evidence="13">The sequence shown here is derived from an EMBL/GenBank/DDBJ whole genome shotgun (WGS) entry which is preliminary data.</text>
</comment>
<evidence type="ECO:0000256" key="10">
    <source>
        <dbReference type="ARBA" id="ARBA00023277"/>
    </source>
</evidence>
<dbReference type="Gene3D" id="1.20.5.170">
    <property type="match status" value="1"/>
</dbReference>
<dbReference type="GO" id="GO:0008270">
    <property type="term" value="F:zinc ion binding"/>
    <property type="evidence" value="ECO:0007669"/>
    <property type="project" value="InterPro"/>
</dbReference>
<name>A0A0L0NW68_CANAR</name>
<dbReference type="Gene3D" id="4.10.240.10">
    <property type="entry name" value="Zn(2)-C6 fungal-type DNA-binding domain"/>
    <property type="match status" value="1"/>
</dbReference>
<keyword evidence="5" id="KW-0238">DNA-binding</keyword>
<dbReference type="GO" id="GO:0005634">
    <property type="term" value="C:nucleus"/>
    <property type="evidence" value="ECO:0007669"/>
    <property type="project" value="UniProtKB-SubCell"/>
</dbReference>
<dbReference type="InterPro" id="IPR001138">
    <property type="entry name" value="Zn2Cys6_DnaBD"/>
</dbReference>
<evidence type="ECO:0000256" key="4">
    <source>
        <dbReference type="ARBA" id="ARBA00023015"/>
    </source>
</evidence>
<evidence type="ECO:0000313" key="13">
    <source>
        <dbReference type="EMBL" id="KND98402.1"/>
    </source>
</evidence>
<dbReference type="CDD" id="cd00067">
    <property type="entry name" value="GAL4"/>
    <property type="match status" value="1"/>
</dbReference>
<reference evidence="14" key="1">
    <citation type="journal article" date="2015" name="BMC Genomics">
        <title>Draft genome of a commonly misdiagnosed multidrug resistant pathogen Candida auris.</title>
        <authorList>
            <person name="Chatterjee S."/>
            <person name="Alampalli S.V."/>
            <person name="Nageshan R.K."/>
            <person name="Chettiar S.T."/>
            <person name="Joshi S."/>
            <person name="Tatu U.S."/>
        </authorList>
    </citation>
    <scope>NUCLEOTIDE SEQUENCE [LARGE SCALE GENOMIC DNA]</scope>
    <source>
        <strain evidence="14">6684</strain>
    </source>
</reference>
<dbReference type="FunFam" id="4.10.240.10:FF:000009">
    <property type="entry name" value="C6 transcription factor (Gal4)"/>
    <property type="match status" value="1"/>
</dbReference>
<dbReference type="CDD" id="cd14654">
    <property type="entry name" value="ZIP_Gal4"/>
    <property type="match status" value="1"/>
</dbReference>
<proteinExistence type="predicted"/>
<dbReference type="GO" id="GO:0000981">
    <property type="term" value="F:DNA-binding transcription factor activity, RNA polymerase II-specific"/>
    <property type="evidence" value="ECO:0007669"/>
    <property type="project" value="InterPro"/>
</dbReference>
<keyword evidence="6" id="KW-0299">Galactose metabolism</keyword>
<evidence type="ECO:0000256" key="6">
    <source>
        <dbReference type="ARBA" id="ARBA00023144"/>
    </source>
</evidence>
<protein>
    <recommendedName>
        <fullName evidence="12">Zn(2)-C6 fungal-type domain-containing protein</fullName>
    </recommendedName>
</protein>
<dbReference type="PANTHER" id="PTHR47424:SF3">
    <property type="entry name" value="REGULATORY PROTEIN GAL4"/>
    <property type="match status" value="1"/>
</dbReference>
<evidence type="ECO:0000256" key="9">
    <source>
        <dbReference type="ARBA" id="ARBA00023242"/>
    </source>
</evidence>
<evidence type="ECO:0000256" key="11">
    <source>
        <dbReference type="SAM" id="MobiDB-lite"/>
    </source>
</evidence>
<dbReference type="InterPro" id="IPR051127">
    <property type="entry name" value="Fungal_SecMet_Regulators"/>
</dbReference>